<protein>
    <submittedName>
        <fullName evidence="2">Deoxycytidine triphosphate deaminase</fullName>
    </submittedName>
</protein>
<keyword evidence="3" id="KW-1185">Reference proteome</keyword>
<dbReference type="EMBL" id="SJJY01000013">
    <property type="protein sequence ID" value="TCC16490.1"/>
    <property type="molecule type" value="Genomic_DNA"/>
</dbReference>
<organism evidence="2 3">
    <name type="scientific">Kribbella speibonae</name>
    <dbReference type="NCBI Taxonomy" id="1572660"/>
    <lineage>
        <taxon>Bacteria</taxon>
        <taxon>Bacillati</taxon>
        <taxon>Actinomycetota</taxon>
        <taxon>Actinomycetes</taxon>
        <taxon>Propionibacteriales</taxon>
        <taxon>Kribbellaceae</taxon>
        <taxon>Kribbella</taxon>
    </lineage>
</organism>
<name>A0ABY1ZVK0_9ACTN</name>
<accession>A0ABY1ZVK0</accession>
<dbReference type="InterPro" id="IPR013815">
    <property type="entry name" value="ATP_grasp_subdomain_1"/>
</dbReference>
<dbReference type="SUPFAM" id="SSF56059">
    <property type="entry name" value="Glutathione synthetase ATP-binding domain-like"/>
    <property type="match status" value="1"/>
</dbReference>
<dbReference type="RefSeq" id="WP_131468167.1">
    <property type="nucleotide sequence ID" value="NZ_SJJY01000013.1"/>
</dbReference>
<feature type="domain" description="Pyruvate phosphate dikinase AMP/ATP-binding" evidence="1">
    <location>
        <begin position="27"/>
        <end position="229"/>
    </location>
</feature>
<reference evidence="2 3" key="1">
    <citation type="submission" date="2019-02" db="EMBL/GenBank/DDBJ databases">
        <title>Kribbella capetownensis sp. nov. and Kribbella speibonae sp. nov., isolated from soil.</title>
        <authorList>
            <person name="Curtis S.M."/>
            <person name="Norton I."/>
            <person name="Everest G.J."/>
            <person name="Meyers P.R."/>
        </authorList>
    </citation>
    <scope>NUCLEOTIDE SEQUENCE [LARGE SCALE GENOMIC DNA]</scope>
    <source>
        <strain evidence="2 3">SK5</strain>
    </source>
</reference>
<evidence type="ECO:0000259" key="1">
    <source>
        <dbReference type="Pfam" id="PF01326"/>
    </source>
</evidence>
<comment type="caution">
    <text evidence="2">The sequence shown here is derived from an EMBL/GenBank/DDBJ whole genome shotgun (WGS) entry which is preliminary data.</text>
</comment>
<sequence>MNSTNSVVKQFPLLCGLDSPAGRDMTVVGAKFANLAAVADRFDGHTAVPHAAAIPAGAFADALGPSRTAALAELFHEVAATAGNELINLDTRLARILTSLTLPSALWKALAGWCAAGAPWAVRSSSLVEDGAARSHAGLYESYLHLTTLADVAEAVVACWESFYSPRAVLARLRAGDADPAPRMAVIVQQMVDADLAGVAFTQEDRTLVCATLGTGEHLVSGLTAAHRYDITGQSAAPPPYDQIAALAGELRAHLGHEVDIEWAWHPDGLRLLQVRPVTAALSVAPPTGPVFATTSLYYSEQLPPDIALGDCADVYLSVTTKRSPAFGLAARHDITIDDGWLITLNGTGLNDPARRPQWWDHLTGEVIVDLGPSARQNILPATDLARFLSTVLNLQGDPHTRHTILLRPFIRGASGAVTRANPDRSTTMEHSAEGLLAINRGLTSPSSLDLPPLDDQHSWDALETPEPWSLDQLRQVAAFTQILTELYPGTYLEWVHDEQVPHFIDYSTTENSRASSRTGSTLSGGAARGPLLVLPDDAALTRLSIAPIVSIMGDADVPESRYIAGLLERIAELPTPPIVYADRPYVILSRLIGHVAGFVFAGGSDLCHLAILLREDHVPAIVANLPGEAGDGHLAIVDNGRLHLRAPVQI</sequence>
<proteinExistence type="predicted"/>
<dbReference type="InterPro" id="IPR051549">
    <property type="entry name" value="PEP_Utilizing_Enz"/>
</dbReference>
<dbReference type="SUPFAM" id="SSF52009">
    <property type="entry name" value="Phosphohistidine domain"/>
    <property type="match status" value="1"/>
</dbReference>
<dbReference type="Proteomes" id="UP000292385">
    <property type="component" value="Unassembled WGS sequence"/>
</dbReference>
<dbReference type="PANTHER" id="PTHR43615">
    <property type="entry name" value="PHOSPHOENOLPYRUVATE SYNTHASE-RELATED"/>
    <property type="match status" value="1"/>
</dbReference>
<gene>
    <name evidence="2" type="ORF">E0H58_39105</name>
</gene>
<evidence type="ECO:0000313" key="3">
    <source>
        <dbReference type="Proteomes" id="UP000292385"/>
    </source>
</evidence>
<dbReference type="Gene3D" id="3.30.1490.20">
    <property type="entry name" value="ATP-grasp fold, A domain"/>
    <property type="match status" value="1"/>
</dbReference>
<dbReference type="Pfam" id="PF01326">
    <property type="entry name" value="PPDK_N"/>
    <property type="match status" value="1"/>
</dbReference>
<dbReference type="InterPro" id="IPR036637">
    <property type="entry name" value="Phosphohistidine_dom_sf"/>
</dbReference>
<dbReference type="PANTHER" id="PTHR43615:SF1">
    <property type="entry name" value="PPDK_N DOMAIN-CONTAINING PROTEIN"/>
    <property type="match status" value="1"/>
</dbReference>
<dbReference type="Gene3D" id="3.30.470.20">
    <property type="entry name" value="ATP-grasp fold, B domain"/>
    <property type="match status" value="1"/>
</dbReference>
<evidence type="ECO:0000313" key="2">
    <source>
        <dbReference type="EMBL" id="TCC16490.1"/>
    </source>
</evidence>
<dbReference type="InterPro" id="IPR002192">
    <property type="entry name" value="PPDK_AMP/ATP-bd"/>
</dbReference>